<protein>
    <submittedName>
        <fullName evidence="1">Uncharacterized protein</fullName>
    </submittedName>
</protein>
<proteinExistence type="predicted"/>
<evidence type="ECO:0000313" key="1">
    <source>
        <dbReference type="EMBL" id="RMZ93843.1"/>
    </source>
</evidence>
<accession>A0A3M7P496</accession>
<dbReference type="EMBL" id="REGN01013512">
    <property type="protein sequence ID" value="RMZ93843.1"/>
    <property type="molecule type" value="Genomic_DNA"/>
</dbReference>
<evidence type="ECO:0000313" key="2">
    <source>
        <dbReference type="Proteomes" id="UP000276133"/>
    </source>
</evidence>
<sequence>MFAIVIQKARREKDNKPLSFYVPCQSIKKLFYLNKISNFNVLSSFIYIRYFNNQFHIEIQNKPIDGSTLKLTKGSYNLRTKIVPDHYITKLKSEFIKKNKFCEIKKHFRY</sequence>
<name>A0A3M7P496_BRAPC</name>
<comment type="caution">
    <text evidence="1">The sequence shown here is derived from an EMBL/GenBank/DDBJ whole genome shotgun (WGS) entry which is preliminary data.</text>
</comment>
<reference evidence="1 2" key="1">
    <citation type="journal article" date="2018" name="Sci. Rep.">
        <title>Genomic signatures of local adaptation to the degree of environmental predictability in rotifers.</title>
        <authorList>
            <person name="Franch-Gras L."/>
            <person name="Hahn C."/>
            <person name="Garcia-Roger E.M."/>
            <person name="Carmona M.J."/>
            <person name="Serra M."/>
            <person name="Gomez A."/>
        </authorList>
    </citation>
    <scope>NUCLEOTIDE SEQUENCE [LARGE SCALE GENOMIC DNA]</scope>
    <source>
        <strain evidence="1">HYR1</strain>
    </source>
</reference>
<keyword evidence="2" id="KW-1185">Reference proteome</keyword>
<dbReference type="Proteomes" id="UP000276133">
    <property type="component" value="Unassembled WGS sequence"/>
</dbReference>
<dbReference type="AlphaFoldDB" id="A0A3M7P496"/>
<organism evidence="1 2">
    <name type="scientific">Brachionus plicatilis</name>
    <name type="common">Marine rotifer</name>
    <name type="synonym">Brachionus muelleri</name>
    <dbReference type="NCBI Taxonomy" id="10195"/>
    <lineage>
        <taxon>Eukaryota</taxon>
        <taxon>Metazoa</taxon>
        <taxon>Spiralia</taxon>
        <taxon>Gnathifera</taxon>
        <taxon>Rotifera</taxon>
        <taxon>Eurotatoria</taxon>
        <taxon>Monogononta</taxon>
        <taxon>Pseudotrocha</taxon>
        <taxon>Ploima</taxon>
        <taxon>Brachionidae</taxon>
        <taxon>Brachionus</taxon>
    </lineage>
</organism>
<gene>
    <name evidence="1" type="ORF">BpHYR1_035808</name>
</gene>